<feature type="region of interest" description="Disordered" evidence="1">
    <location>
        <begin position="49"/>
        <end position="70"/>
    </location>
</feature>
<dbReference type="PROSITE" id="PS50835">
    <property type="entry name" value="IG_LIKE"/>
    <property type="match status" value="1"/>
</dbReference>
<evidence type="ECO:0000259" key="3">
    <source>
        <dbReference type="PROSITE" id="PS50835"/>
    </source>
</evidence>
<dbReference type="SUPFAM" id="SSF69360">
    <property type="entry name" value="Cell wall binding repeat"/>
    <property type="match status" value="1"/>
</dbReference>
<dbReference type="RefSeq" id="WP_055657917.1">
    <property type="nucleotide sequence ID" value="NZ_CABIXC010000012.1"/>
</dbReference>
<gene>
    <name evidence="4" type="ORF">ERS852407_04070</name>
</gene>
<sequence>MRKMKNGKRILSVFLTLSMVFSMSGAPSFAWEDAQLSKDQGLSAEFAGRKATDSNAATPSAASKRQAEIPLDDTVTELEAGKTYTISSLEELERLTELVNDPDTNQASRETKYELLEDIDNAGNIMIGTGAENSSESVKSYFKGSFNGNGHVIRGLAITADPDSMKGQDAVGLFRHVAGGSTIQQLGVEGTVTVTAAYSRSYRDAGCNVGSLVGVLEGSSYVKQCYSACEITVDQDLADGAVNVSAGGLVGTAKDNGWIMDCYTTGDVSIWPSESAMAIGHAGGVAGQMQEGAVQRCYATGTVTGPANGGSGYLKPGVGGIAGYVASYRAYIEKCCALNVKITALGENAQSFGRLAGYVGSSGMITDCSARQDMVLGKEGEEAMLKEEGWSDLQKAANGQTLSAASGNDSLMTFFRLLAALKNVWNQPGETELAAGAELPSLIAFDGTGTDTPLLPEGEGGTIEPLWDAEAPVIIKNLEKKSVVRYELNQTAEPLTIEVAEPTDGGTINYRWRRTVCDENGDRGNNSVEFIPDSNKPSCTPSSSEIGIHLYDCEVTNENLQATGKKTASKATYGVIVIIEEPKAPVENAEEPKITLDTTGKSDYWVGDEAEELRIKAESQDGGTLSYQWYSNINANYDTGTPIEGATEPAYMPSTEKAGQIFHWCVITNTNEKATVNKTAQAVSTMVNVHTMAVDKPYFIVDLDEKPRECIQLDSLSLRVDAMSENFSTLTCQWYQSTDKENWELLSGKTQNILPVPTNEVGTVYYRCQVTSQKSFSGVMKEVKINSKTATIVVNPPPEKADKPVITLDLEAKTVTYQQNQKADELYIGVMNPKDGGEISYQWYRSLKADQSGAEAIDGAKSSNYLPSSEELGTTYYWCVVTNTNEKATQEKEVSVSTQAVTIVVEEAKAQRPSLGSNANEVKYTKGEEPKAMIVDAWVTDGGTLSYQWYEMADGQWKLIEGAVEKSYKPSTKDSGLFRYKCAVTNTILSGDHSTIDATWFIEVSGPVTDAKPPILLKDLDEEMQTCEMGSGNFITLTVDAKSEDGGKVEYQWFKNDVKSMTGAAWLPMYNNEKTIIPHMDKPGITYYFCKIINFKPEATGNQTAEVMSKIACVQVLGREEGGAQYPTVSSDAGKREYAKGEKAAKMGVTAWVTDGGTLSYQWYVKNGDGQWNAIEGATGNSYLPSTEIPGTYEYQCRVTNTIESGNQRTTTVGWTVKVLDKEPDQPAEPEKPENNGGSSGSSGTGESKSSLPVNYRGATKLIEGIRVPEYVTEGTWQKEAGGWNFYGANGSYANVWAAAFNPYANILAGQSAFDWFRFDENGYMMTGWYTDENGDTYYLNPVSDNTLGRMVTGWYLIDGVYYYFNEEPDGTRGKMYRNTRTPDGYLVDENGKLVE</sequence>
<dbReference type="Gene3D" id="2.60.40.2700">
    <property type="match status" value="4"/>
</dbReference>
<organism evidence="4 5">
    <name type="scientific">Hungatella hathewayi</name>
    <dbReference type="NCBI Taxonomy" id="154046"/>
    <lineage>
        <taxon>Bacteria</taxon>
        <taxon>Bacillati</taxon>
        <taxon>Bacillota</taxon>
        <taxon>Clostridia</taxon>
        <taxon>Lachnospirales</taxon>
        <taxon>Lachnospiraceae</taxon>
        <taxon>Hungatella</taxon>
    </lineage>
</organism>
<name>A0A174I7Q8_9FIRM</name>
<keyword evidence="2" id="KW-0732">Signal</keyword>
<feature type="compositionally biased region" description="Polar residues" evidence="1">
    <location>
        <begin position="53"/>
        <end position="63"/>
    </location>
</feature>
<feature type="domain" description="Ig-like" evidence="3">
    <location>
        <begin position="804"/>
        <end position="895"/>
    </location>
</feature>
<feature type="chain" id="PRO_5008024086" evidence="2">
    <location>
        <begin position="31"/>
        <end position="1396"/>
    </location>
</feature>
<dbReference type="InterPro" id="IPR007110">
    <property type="entry name" value="Ig-like_dom"/>
</dbReference>
<dbReference type="EMBL" id="CYZE01000012">
    <property type="protein sequence ID" value="CUO82116.1"/>
    <property type="molecule type" value="Genomic_DNA"/>
</dbReference>
<accession>A0A174I7Q8</accession>
<reference evidence="4 5" key="1">
    <citation type="submission" date="2015-09" db="EMBL/GenBank/DDBJ databases">
        <authorList>
            <consortium name="Pathogen Informatics"/>
        </authorList>
    </citation>
    <scope>NUCLEOTIDE SEQUENCE [LARGE SCALE GENOMIC DNA]</scope>
    <source>
        <strain evidence="4 5">2789STDY5608850</strain>
    </source>
</reference>
<protein>
    <submittedName>
        <fullName evidence="4">Ig domain-containing protein</fullName>
    </submittedName>
</protein>
<dbReference type="Proteomes" id="UP000095651">
    <property type="component" value="Unassembled WGS sequence"/>
</dbReference>
<evidence type="ECO:0000256" key="2">
    <source>
        <dbReference type="SAM" id="SignalP"/>
    </source>
</evidence>
<evidence type="ECO:0000256" key="1">
    <source>
        <dbReference type="SAM" id="MobiDB-lite"/>
    </source>
</evidence>
<evidence type="ECO:0000313" key="4">
    <source>
        <dbReference type="EMBL" id="CUO82116.1"/>
    </source>
</evidence>
<feature type="signal peptide" evidence="2">
    <location>
        <begin position="1"/>
        <end position="30"/>
    </location>
</feature>
<proteinExistence type="predicted"/>
<feature type="compositionally biased region" description="Basic and acidic residues" evidence="1">
    <location>
        <begin position="1223"/>
        <end position="1234"/>
    </location>
</feature>
<dbReference type="Gene3D" id="2.10.270.10">
    <property type="entry name" value="Cholin Binding"/>
    <property type="match status" value="1"/>
</dbReference>
<dbReference type="Gene3D" id="2.160.20.110">
    <property type="match status" value="1"/>
</dbReference>
<feature type="region of interest" description="Disordered" evidence="1">
    <location>
        <begin position="1223"/>
        <end position="1253"/>
    </location>
</feature>
<evidence type="ECO:0000313" key="5">
    <source>
        <dbReference type="Proteomes" id="UP000095651"/>
    </source>
</evidence>